<dbReference type="PROSITE" id="PS00107">
    <property type="entry name" value="PROTEIN_KINASE_ATP"/>
    <property type="match status" value="1"/>
</dbReference>
<evidence type="ECO:0000313" key="11">
    <source>
        <dbReference type="EMBL" id="BES88874.1"/>
    </source>
</evidence>
<evidence type="ECO:0000256" key="1">
    <source>
        <dbReference type="ARBA" id="ARBA00012513"/>
    </source>
</evidence>
<dbReference type="InterPro" id="IPR011029">
    <property type="entry name" value="DEATH-like_dom_sf"/>
</dbReference>
<dbReference type="Gene3D" id="3.30.200.20">
    <property type="entry name" value="Phosphorylase Kinase, domain 1"/>
    <property type="match status" value="1"/>
</dbReference>
<evidence type="ECO:0000256" key="6">
    <source>
        <dbReference type="ARBA" id="ARBA00022840"/>
    </source>
</evidence>
<dbReference type="EC" id="2.7.11.1" evidence="1"/>
<dbReference type="Pfam" id="PF00069">
    <property type="entry name" value="Pkinase"/>
    <property type="match status" value="1"/>
</dbReference>
<evidence type="ECO:0000256" key="3">
    <source>
        <dbReference type="ARBA" id="ARBA00022679"/>
    </source>
</evidence>
<evidence type="ECO:0000313" key="12">
    <source>
        <dbReference type="Proteomes" id="UP001307889"/>
    </source>
</evidence>
<name>A0ABN7ACI3_9HEMI</name>
<protein>
    <recommendedName>
        <fullName evidence="1">non-specific serine/threonine protein kinase</fullName>
        <ecNumber evidence="1">2.7.11.1</ecNumber>
    </recommendedName>
</protein>
<proteinExistence type="predicted"/>
<evidence type="ECO:0000256" key="2">
    <source>
        <dbReference type="ARBA" id="ARBA00022527"/>
    </source>
</evidence>
<accession>A0ABN7ACI3</accession>
<evidence type="ECO:0000259" key="10">
    <source>
        <dbReference type="PROSITE" id="PS50011"/>
    </source>
</evidence>
<reference evidence="11 12" key="1">
    <citation type="submission" date="2023-09" db="EMBL/GenBank/DDBJ databases">
        <title>Nesidiocoris tenuis whole genome shotgun sequence.</title>
        <authorList>
            <person name="Shibata T."/>
            <person name="Shimoda M."/>
            <person name="Kobayashi T."/>
            <person name="Uehara T."/>
        </authorList>
    </citation>
    <scope>NUCLEOTIDE SEQUENCE [LARGE SCALE GENOMIC DNA]</scope>
    <source>
        <strain evidence="11 12">Japan</strain>
    </source>
</reference>
<dbReference type="EMBL" id="AP028909">
    <property type="protein sequence ID" value="BES88874.1"/>
    <property type="molecule type" value="Genomic_DNA"/>
</dbReference>
<keyword evidence="4 9" id="KW-0547">Nucleotide-binding</keyword>
<dbReference type="InterPro" id="IPR011009">
    <property type="entry name" value="Kinase-like_dom_sf"/>
</dbReference>
<dbReference type="PANTHER" id="PTHR48006">
    <property type="entry name" value="LEUCINE-RICH REPEAT-CONTAINING PROTEIN DDB_G0281931-RELATED"/>
    <property type="match status" value="1"/>
</dbReference>
<keyword evidence="12" id="KW-1185">Reference proteome</keyword>
<organism evidence="11 12">
    <name type="scientific">Nesidiocoris tenuis</name>
    <dbReference type="NCBI Taxonomy" id="355587"/>
    <lineage>
        <taxon>Eukaryota</taxon>
        <taxon>Metazoa</taxon>
        <taxon>Ecdysozoa</taxon>
        <taxon>Arthropoda</taxon>
        <taxon>Hexapoda</taxon>
        <taxon>Insecta</taxon>
        <taxon>Pterygota</taxon>
        <taxon>Neoptera</taxon>
        <taxon>Paraneoptera</taxon>
        <taxon>Hemiptera</taxon>
        <taxon>Heteroptera</taxon>
        <taxon>Panheteroptera</taxon>
        <taxon>Cimicomorpha</taxon>
        <taxon>Miridae</taxon>
        <taxon>Dicyphina</taxon>
        <taxon>Nesidiocoris</taxon>
    </lineage>
</organism>
<dbReference type="InterPro" id="IPR051824">
    <property type="entry name" value="LRR_Rcpt-Like_S/T_Kinase"/>
</dbReference>
<dbReference type="SUPFAM" id="SSF47986">
    <property type="entry name" value="DEATH domain"/>
    <property type="match status" value="1"/>
</dbReference>
<keyword evidence="2" id="KW-0723">Serine/threonine-protein kinase</keyword>
<comment type="catalytic activity">
    <reaction evidence="7">
        <text>L-threonyl-[protein] + ATP = O-phospho-L-threonyl-[protein] + ADP + H(+)</text>
        <dbReference type="Rhea" id="RHEA:46608"/>
        <dbReference type="Rhea" id="RHEA-COMP:11060"/>
        <dbReference type="Rhea" id="RHEA-COMP:11605"/>
        <dbReference type="ChEBI" id="CHEBI:15378"/>
        <dbReference type="ChEBI" id="CHEBI:30013"/>
        <dbReference type="ChEBI" id="CHEBI:30616"/>
        <dbReference type="ChEBI" id="CHEBI:61977"/>
        <dbReference type="ChEBI" id="CHEBI:456216"/>
        <dbReference type="EC" id="2.7.11.1"/>
    </reaction>
</comment>
<gene>
    <name evidence="11" type="ORF">NTJ_01681</name>
</gene>
<dbReference type="PROSITE" id="PS00108">
    <property type="entry name" value="PROTEIN_KINASE_ST"/>
    <property type="match status" value="1"/>
</dbReference>
<dbReference type="SMART" id="SM00220">
    <property type="entry name" value="S_TKc"/>
    <property type="match status" value="1"/>
</dbReference>
<dbReference type="PROSITE" id="PS50011">
    <property type="entry name" value="PROTEIN_KINASE_DOM"/>
    <property type="match status" value="1"/>
</dbReference>
<dbReference type="Proteomes" id="UP001307889">
    <property type="component" value="Chromosome 1"/>
</dbReference>
<keyword evidence="3" id="KW-0808">Transferase</keyword>
<evidence type="ECO:0000256" key="5">
    <source>
        <dbReference type="ARBA" id="ARBA00022777"/>
    </source>
</evidence>
<evidence type="ECO:0000256" key="8">
    <source>
        <dbReference type="ARBA" id="ARBA00048679"/>
    </source>
</evidence>
<dbReference type="InterPro" id="IPR000719">
    <property type="entry name" value="Prot_kinase_dom"/>
</dbReference>
<keyword evidence="6 9" id="KW-0067">ATP-binding</keyword>
<keyword evidence="5" id="KW-0418">Kinase</keyword>
<evidence type="ECO:0000256" key="7">
    <source>
        <dbReference type="ARBA" id="ARBA00047899"/>
    </source>
</evidence>
<dbReference type="Pfam" id="PF14786">
    <property type="entry name" value="Death_2"/>
    <property type="match status" value="1"/>
</dbReference>
<dbReference type="InterPro" id="IPR017441">
    <property type="entry name" value="Protein_kinase_ATP_BS"/>
</dbReference>
<comment type="catalytic activity">
    <reaction evidence="8">
        <text>L-seryl-[protein] + ATP = O-phospho-L-seryl-[protein] + ADP + H(+)</text>
        <dbReference type="Rhea" id="RHEA:17989"/>
        <dbReference type="Rhea" id="RHEA-COMP:9863"/>
        <dbReference type="Rhea" id="RHEA-COMP:11604"/>
        <dbReference type="ChEBI" id="CHEBI:15378"/>
        <dbReference type="ChEBI" id="CHEBI:29999"/>
        <dbReference type="ChEBI" id="CHEBI:30616"/>
        <dbReference type="ChEBI" id="CHEBI:83421"/>
        <dbReference type="ChEBI" id="CHEBI:456216"/>
        <dbReference type="EC" id="2.7.11.1"/>
    </reaction>
</comment>
<dbReference type="PANTHER" id="PTHR48006:SF102">
    <property type="entry name" value="LEUCINE-RICH REPEAT-CONTAINING PROTEIN DDB_G0281931-RELATED"/>
    <property type="match status" value="1"/>
</dbReference>
<dbReference type="SUPFAM" id="SSF56112">
    <property type="entry name" value="Protein kinase-like (PK-like)"/>
    <property type="match status" value="1"/>
</dbReference>
<evidence type="ECO:0000256" key="4">
    <source>
        <dbReference type="ARBA" id="ARBA00022741"/>
    </source>
</evidence>
<dbReference type="InterPro" id="IPR008271">
    <property type="entry name" value="Ser/Thr_kinase_AS"/>
</dbReference>
<feature type="binding site" evidence="9">
    <location>
        <position position="259"/>
    </location>
    <ligand>
        <name>ATP</name>
        <dbReference type="ChEBI" id="CHEBI:30616"/>
    </ligand>
</feature>
<dbReference type="InterPro" id="IPR029397">
    <property type="entry name" value="Tube_Death"/>
</dbReference>
<evidence type="ECO:0000256" key="9">
    <source>
        <dbReference type="PROSITE-ProRule" id="PRU10141"/>
    </source>
</evidence>
<feature type="domain" description="Protein kinase" evidence="10">
    <location>
        <begin position="230"/>
        <end position="503"/>
    </location>
</feature>
<sequence length="515" mass="56182">MKGSVSKELELRKLPAKYAFTLAQILEVGQGWKELMAKIPDLDRPPQLKYTVEHMRLIEEASSKLKRTCSEILLDEWGTSGRIRPNLSTLVELLAAAQLYRAAEYISLDVMNGAELERPSDGPAARVRIPDTEELLSMATLEPSTTVSPLSTQSTVVAVSGPAHSQINDPDLNDRSAKTGILKSMGTSSSNYQGQDDVTRRICQDLTQCSDETGVCVFAYEELVRSTNGFDDSQLLGRGGFGSVYKAHFPQHGSVAVKKLLSEGAAIEGLTGDQFSNELLLVAGLKHPNILSLTGYSCDGPDLCLVYPFMANGSLQDRLECKGGTPVLSWQTRISISQETASGLNYLHTQQPKPLVHRDMKSANVLLTDGFTVKIADFGLVRHASRGSLTDSVMLTTTVLGTSAYMAPEAFRGDISTKMDVFSFGVVLLELVTGLPPFDEERSGCDLASHVEEIDNFNDLRDHRLGSESVRAMQQLYDVALACLLEKKSRPPMQQVVNLLQSISETDERATEGCA</sequence>
<dbReference type="CDD" id="cd08308">
    <property type="entry name" value="Death_Tube"/>
    <property type="match status" value="1"/>
</dbReference>
<dbReference type="Gene3D" id="1.10.510.10">
    <property type="entry name" value="Transferase(Phosphotransferase) domain 1"/>
    <property type="match status" value="1"/>
</dbReference>
<dbReference type="Gene3D" id="1.10.533.10">
    <property type="entry name" value="Death Domain, Fas"/>
    <property type="match status" value="1"/>
</dbReference>